<dbReference type="PANTHER" id="PTHR42784:SF1">
    <property type="entry name" value="PYRANOSE 2-OXIDASE"/>
    <property type="match status" value="1"/>
</dbReference>
<keyword evidence="3" id="KW-0285">Flavoprotein</keyword>
<accession>A0ABU1F5M6</accession>
<sequence>MSVGDRLWDVIVIGAGMGGGIAGRRLAEAGLNVLFIDRGPMGPRAEEQALSTEIADPAARLIRGYWPDPLDAGVAGRQDRFFGALGAGAGGSSVFYAASLERPARHDFEDAPGLPHPTGGWPVGADAFAPWFRQAETLLNLAGTPDPLSPGEDAALRAPPPLSPAGAALEGAFRARGLHPYRMHVGIGYGPDCRECIGHKCPRPCKMDGRSAGVEPALATGRAEWLGGCLVTALHADAGRVRAVEVRRGAEVLRLRARAFVLAAGGLGSPALLLASRSELWPDGVANRSGMAGRNLMFHLNERIAIWPPGRHGPDTGPRKSLALRDFYAVEGQRFGLFQAMGLTASYGNIVQFLNDRFDRSALRRLRVLREFTRIPALIAARMLGEAHVYVGILEDLPYADNRVRVPAAPGAIGFDYRFAPELLARRRLYRRHIRRGLGGLRSLFLTFEPELNIGHPCGTLRFGIDPARSVLDPECRAHGVANLYVADSSFMPTATGVNPSLTIAANALRTADALVRGFARLPEATP</sequence>
<comment type="cofactor">
    <cofactor evidence="1">
        <name>FAD</name>
        <dbReference type="ChEBI" id="CHEBI:57692"/>
    </cofactor>
</comment>
<proteinExistence type="inferred from homology"/>
<evidence type="ECO:0000259" key="7">
    <source>
        <dbReference type="Pfam" id="PF05199"/>
    </source>
</evidence>
<keyword evidence="4" id="KW-0274">FAD</keyword>
<dbReference type="EMBL" id="JAVKPH010000005">
    <property type="protein sequence ID" value="MDR5652161.1"/>
    <property type="molecule type" value="Genomic_DNA"/>
</dbReference>
<dbReference type="Gene3D" id="3.50.50.60">
    <property type="entry name" value="FAD/NAD(P)-binding domain"/>
    <property type="match status" value="2"/>
</dbReference>
<evidence type="ECO:0000256" key="1">
    <source>
        <dbReference type="ARBA" id="ARBA00001974"/>
    </source>
</evidence>
<evidence type="ECO:0000313" key="8">
    <source>
        <dbReference type="EMBL" id="MDR5652161.1"/>
    </source>
</evidence>
<comment type="similarity">
    <text evidence="2">Belongs to the GMC oxidoreductase family.</text>
</comment>
<dbReference type="PANTHER" id="PTHR42784">
    <property type="entry name" value="PYRANOSE 2-OXIDASE"/>
    <property type="match status" value="1"/>
</dbReference>
<reference evidence="8 9" key="1">
    <citation type="submission" date="2023-09" db="EMBL/GenBank/DDBJ databases">
        <title>Xinfangfangia sedmenti sp. nov., isolated the sedment.</title>
        <authorList>
            <person name="Xu L."/>
        </authorList>
    </citation>
    <scope>NUCLEOTIDE SEQUENCE [LARGE SCALE GENOMIC DNA]</scope>
    <source>
        <strain evidence="8 9">LG-4</strain>
    </source>
</reference>
<evidence type="ECO:0000256" key="5">
    <source>
        <dbReference type="ARBA" id="ARBA00023002"/>
    </source>
</evidence>
<dbReference type="Proteomes" id="UP001247754">
    <property type="component" value="Unassembled WGS sequence"/>
</dbReference>
<protein>
    <submittedName>
        <fullName evidence="8">GMC family oxidoreductase</fullName>
    </submittedName>
</protein>
<keyword evidence="9" id="KW-1185">Reference proteome</keyword>
<dbReference type="InterPro" id="IPR036188">
    <property type="entry name" value="FAD/NAD-bd_sf"/>
</dbReference>
<dbReference type="InterPro" id="IPR051473">
    <property type="entry name" value="P2Ox-like"/>
</dbReference>
<dbReference type="InterPro" id="IPR000172">
    <property type="entry name" value="GMC_OxRdtase_N"/>
</dbReference>
<feature type="domain" description="Glucose-methanol-choline oxidoreductase N-terminal" evidence="6">
    <location>
        <begin position="77"/>
        <end position="300"/>
    </location>
</feature>
<dbReference type="InterPro" id="IPR007867">
    <property type="entry name" value="GMC_OxRtase_C"/>
</dbReference>
<dbReference type="SUPFAM" id="SSF51905">
    <property type="entry name" value="FAD/NAD(P)-binding domain"/>
    <property type="match status" value="1"/>
</dbReference>
<dbReference type="RefSeq" id="WP_310456411.1">
    <property type="nucleotide sequence ID" value="NZ_JAVKPH010000005.1"/>
</dbReference>
<comment type="caution">
    <text evidence="8">The sequence shown here is derived from an EMBL/GenBank/DDBJ whole genome shotgun (WGS) entry which is preliminary data.</text>
</comment>
<evidence type="ECO:0000256" key="4">
    <source>
        <dbReference type="ARBA" id="ARBA00022827"/>
    </source>
</evidence>
<evidence type="ECO:0000259" key="6">
    <source>
        <dbReference type="Pfam" id="PF00732"/>
    </source>
</evidence>
<feature type="domain" description="Glucose-methanol-choline oxidoreductase C-terminal" evidence="7">
    <location>
        <begin position="454"/>
        <end position="508"/>
    </location>
</feature>
<dbReference type="Pfam" id="PF05199">
    <property type="entry name" value="GMC_oxred_C"/>
    <property type="match status" value="1"/>
</dbReference>
<evidence type="ECO:0000256" key="2">
    <source>
        <dbReference type="ARBA" id="ARBA00010790"/>
    </source>
</evidence>
<keyword evidence="5" id="KW-0560">Oxidoreductase</keyword>
<organism evidence="8 9">
    <name type="scientific">Ruixingdingia sedimenti</name>
    <dbReference type="NCBI Taxonomy" id="3073604"/>
    <lineage>
        <taxon>Bacteria</taxon>
        <taxon>Pseudomonadati</taxon>
        <taxon>Pseudomonadota</taxon>
        <taxon>Alphaproteobacteria</taxon>
        <taxon>Rhodobacterales</taxon>
        <taxon>Paracoccaceae</taxon>
        <taxon>Ruixingdingia</taxon>
    </lineage>
</organism>
<gene>
    <name evidence="8" type="ORF">RGD00_06085</name>
</gene>
<evidence type="ECO:0000313" key="9">
    <source>
        <dbReference type="Proteomes" id="UP001247754"/>
    </source>
</evidence>
<name>A0ABU1F5M6_9RHOB</name>
<dbReference type="Pfam" id="PF00732">
    <property type="entry name" value="GMC_oxred_N"/>
    <property type="match status" value="1"/>
</dbReference>
<evidence type="ECO:0000256" key="3">
    <source>
        <dbReference type="ARBA" id="ARBA00022630"/>
    </source>
</evidence>